<evidence type="ECO:0000313" key="2">
    <source>
        <dbReference type="EMBL" id="KAI9257374.1"/>
    </source>
</evidence>
<evidence type="ECO:0000256" key="1">
    <source>
        <dbReference type="SAM" id="Coils"/>
    </source>
</evidence>
<dbReference type="EMBL" id="JAIXMP010000020">
    <property type="protein sequence ID" value="KAI9257374.1"/>
    <property type="molecule type" value="Genomic_DNA"/>
</dbReference>
<sequence length="99" mass="11481">MDTKLATRLEVLADNSLPTVYERNRLKQLKLNYDKYEATIQKNLTQLRDGLKTLEQQLAEEEESGVTDTKPHEDQLIQLQVKVDKLEVLLGNNDDERAR</sequence>
<dbReference type="AlphaFoldDB" id="A0AAD5PDT8"/>
<keyword evidence="3" id="KW-1185">Reference proteome</keyword>
<evidence type="ECO:0000313" key="3">
    <source>
        <dbReference type="Proteomes" id="UP001209540"/>
    </source>
</evidence>
<protein>
    <submittedName>
        <fullName evidence="2">Uncharacterized protein</fullName>
    </submittedName>
</protein>
<keyword evidence="1" id="KW-0175">Coiled coil</keyword>
<dbReference type="Proteomes" id="UP001209540">
    <property type="component" value="Unassembled WGS sequence"/>
</dbReference>
<organism evidence="2 3">
    <name type="scientific">Phascolomyces articulosus</name>
    <dbReference type="NCBI Taxonomy" id="60185"/>
    <lineage>
        <taxon>Eukaryota</taxon>
        <taxon>Fungi</taxon>
        <taxon>Fungi incertae sedis</taxon>
        <taxon>Mucoromycota</taxon>
        <taxon>Mucoromycotina</taxon>
        <taxon>Mucoromycetes</taxon>
        <taxon>Mucorales</taxon>
        <taxon>Lichtheimiaceae</taxon>
        <taxon>Phascolomyces</taxon>
    </lineage>
</organism>
<name>A0AAD5PDT8_9FUNG</name>
<proteinExistence type="predicted"/>
<feature type="coiled-coil region" evidence="1">
    <location>
        <begin position="26"/>
        <end position="64"/>
    </location>
</feature>
<reference evidence="2" key="1">
    <citation type="journal article" date="2022" name="IScience">
        <title>Evolution of zygomycete secretomes and the origins of terrestrial fungal ecologies.</title>
        <authorList>
            <person name="Chang Y."/>
            <person name="Wang Y."/>
            <person name="Mondo S."/>
            <person name="Ahrendt S."/>
            <person name="Andreopoulos W."/>
            <person name="Barry K."/>
            <person name="Beard J."/>
            <person name="Benny G.L."/>
            <person name="Blankenship S."/>
            <person name="Bonito G."/>
            <person name="Cuomo C."/>
            <person name="Desiro A."/>
            <person name="Gervers K.A."/>
            <person name="Hundley H."/>
            <person name="Kuo A."/>
            <person name="LaButti K."/>
            <person name="Lang B.F."/>
            <person name="Lipzen A."/>
            <person name="O'Donnell K."/>
            <person name="Pangilinan J."/>
            <person name="Reynolds N."/>
            <person name="Sandor L."/>
            <person name="Smith M.E."/>
            <person name="Tsang A."/>
            <person name="Grigoriev I.V."/>
            <person name="Stajich J.E."/>
            <person name="Spatafora J.W."/>
        </authorList>
    </citation>
    <scope>NUCLEOTIDE SEQUENCE</scope>
    <source>
        <strain evidence="2">RSA 2281</strain>
    </source>
</reference>
<comment type="caution">
    <text evidence="2">The sequence shown here is derived from an EMBL/GenBank/DDBJ whole genome shotgun (WGS) entry which is preliminary data.</text>
</comment>
<gene>
    <name evidence="2" type="ORF">BDA99DRAFT_516271</name>
</gene>
<accession>A0AAD5PDT8</accession>
<reference evidence="2" key="2">
    <citation type="submission" date="2023-02" db="EMBL/GenBank/DDBJ databases">
        <authorList>
            <consortium name="DOE Joint Genome Institute"/>
            <person name="Mondo S.J."/>
            <person name="Chang Y."/>
            <person name="Wang Y."/>
            <person name="Ahrendt S."/>
            <person name="Andreopoulos W."/>
            <person name="Barry K."/>
            <person name="Beard J."/>
            <person name="Benny G.L."/>
            <person name="Blankenship S."/>
            <person name="Bonito G."/>
            <person name="Cuomo C."/>
            <person name="Desiro A."/>
            <person name="Gervers K.A."/>
            <person name="Hundley H."/>
            <person name="Kuo A."/>
            <person name="LaButti K."/>
            <person name="Lang B.F."/>
            <person name="Lipzen A."/>
            <person name="O'Donnell K."/>
            <person name="Pangilinan J."/>
            <person name="Reynolds N."/>
            <person name="Sandor L."/>
            <person name="Smith M.W."/>
            <person name="Tsang A."/>
            <person name="Grigoriev I.V."/>
            <person name="Stajich J.E."/>
            <person name="Spatafora J.W."/>
        </authorList>
    </citation>
    <scope>NUCLEOTIDE SEQUENCE</scope>
    <source>
        <strain evidence="2">RSA 2281</strain>
    </source>
</reference>